<name>A0A4R3RWV1_9HYPH</name>
<reference evidence="1 2" key="1">
    <citation type="submission" date="2019-03" db="EMBL/GenBank/DDBJ databases">
        <title>Genomic Encyclopedia of Type Strains, Phase IV (KMG-V): Genome sequencing to study the core and pangenomes of soil and plant-associated prokaryotes.</title>
        <authorList>
            <person name="Whitman W."/>
        </authorList>
    </citation>
    <scope>NUCLEOTIDE SEQUENCE [LARGE SCALE GENOMIC DNA]</scope>
    <source>
        <strain evidence="1 2">IE4868</strain>
    </source>
</reference>
<organism evidence="1 2">
    <name type="scientific">Rhizobium azibense</name>
    <dbReference type="NCBI Taxonomy" id="1136135"/>
    <lineage>
        <taxon>Bacteria</taxon>
        <taxon>Pseudomonadati</taxon>
        <taxon>Pseudomonadota</taxon>
        <taxon>Alphaproteobacteria</taxon>
        <taxon>Hyphomicrobiales</taxon>
        <taxon>Rhizobiaceae</taxon>
        <taxon>Rhizobium/Agrobacterium group</taxon>
        <taxon>Rhizobium</taxon>
    </lineage>
</organism>
<proteinExistence type="predicted"/>
<dbReference type="Proteomes" id="UP000295507">
    <property type="component" value="Unassembled WGS sequence"/>
</dbReference>
<dbReference type="EMBL" id="SMBK01000004">
    <property type="protein sequence ID" value="TCU38632.1"/>
    <property type="molecule type" value="Genomic_DNA"/>
</dbReference>
<evidence type="ECO:0008006" key="3">
    <source>
        <dbReference type="Google" id="ProtNLM"/>
    </source>
</evidence>
<dbReference type="Gene3D" id="3.10.450.50">
    <property type="match status" value="1"/>
</dbReference>
<comment type="caution">
    <text evidence="1">The sequence shown here is derived from an EMBL/GenBank/DDBJ whole genome shotgun (WGS) entry which is preliminary data.</text>
</comment>
<evidence type="ECO:0000313" key="1">
    <source>
        <dbReference type="EMBL" id="TCU38632.1"/>
    </source>
</evidence>
<accession>A0A4R3RWV1</accession>
<dbReference type="SUPFAM" id="SSF54427">
    <property type="entry name" value="NTF2-like"/>
    <property type="match status" value="1"/>
</dbReference>
<evidence type="ECO:0000313" key="2">
    <source>
        <dbReference type="Proteomes" id="UP000295507"/>
    </source>
</evidence>
<sequence length="62" mass="7079">MRPRTDAGNQVFVEGHFRLQHRETARIADSDFLARFEMRDGRIASGQIYENTAAVAEARRAD</sequence>
<dbReference type="AlphaFoldDB" id="A0A4R3RWV1"/>
<gene>
    <name evidence="1" type="ORF">EV129_104236</name>
</gene>
<protein>
    <recommendedName>
        <fullName evidence="3">SnoaL-like protein</fullName>
    </recommendedName>
</protein>
<dbReference type="InterPro" id="IPR032710">
    <property type="entry name" value="NTF2-like_dom_sf"/>
</dbReference>